<sequence>MNELHENYVPTIYTVSDGTGETALSIVRAVQVQFESSEVCIERHNKIRSRELLEKILTSAQNKKATVVATVVDPDLRVFLISRSMQLGIKIVDILFPLLETLSEQLGYRPSAVPGLLRQLDESYFKRINAIEYTVRHDDGIISYDLNDADIILVGVSRTSKTPLSMYLGHKGYKVANIPLIPATELPQELLKVDQNKIIALIIDPTRLAEIRSARVESLGTSHCGDYTNLSKIFEELEWSREIFKKNKLWPVLDVTGKALEENAVEIEKIILNRFPQIFCDN</sequence>
<dbReference type="AlphaFoldDB" id="A0A369KTG8"/>
<evidence type="ECO:0000256" key="4">
    <source>
        <dbReference type="ARBA" id="ARBA00022777"/>
    </source>
</evidence>
<keyword evidence="4 5" id="KW-0418">Kinase</keyword>
<evidence type="ECO:0000313" key="7">
    <source>
        <dbReference type="Proteomes" id="UP000253934"/>
    </source>
</evidence>
<evidence type="ECO:0000256" key="1">
    <source>
        <dbReference type="ARBA" id="ARBA00022527"/>
    </source>
</evidence>
<evidence type="ECO:0000256" key="3">
    <source>
        <dbReference type="ARBA" id="ARBA00022741"/>
    </source>
</evidence>
<keyword evidence="1 5" id="KW-0723">Serine/threonine-protein kinase</keyword>
<keyword evidence="7" id="KW-1185">Reference proteome</keyword>
<comment type="catalytic activity">
    <reaction evidence="5">
        <text>N(tele)-phospho-L-histidyl/L-threonyl-[pyruvate, phosphate dikinase] + ADP = N(tele)-phospho-L-histidyl/O-phospho-L-threonyl-[pyruvate, phosphate dikinase] + AMP + H(+)</text>
        <dbReference type="Rhea" id="RHEA:43692"/>
        <dbReference type="Rhea" id="RHEA-COMP:10650"/>
        <dbReference type="Rhea" id="RHEA-COMP:10651"/>
        <dbReference type="ChEBI" id="CHEBI:15378"/>
        <dbReference type="ChEBI" id="CHEBI:30013"/>
        <dbReference type="ChEBI" id="CHEBI:61977"/>
        <dbReference type="ChEBI" id="CHEBI:83586"/>
        <dbReference type="ChEBI" id="CHEBI:456215"/>
        <dbReference type="ChEBI" id="CHEBI:456216"/>
        <dbReference type="EC" id="2.7.11.32"/>
    </reaction>
</comment>
<dbReference type="InterPro" id="IPR005177">
    <property type="entry name" value="Kinase-pyrophosphorylase"/>
</dbReference>
<dbReference type="Proteomes" id="UP000253934">
    <property type="component" value="Unassembled WGS sequence"/>
</dbReference>
<organism evidence="6 7">
    <name type="scientific">Spirobacillus cienkowskii</name>
    <dbReference type="NCBI Taxonomy" id="495820"/>
    <lineage>
        <taxon>Bacteria</taxon>
        <taxon>Pseudomonadati</taxon>
        <taxon>Bdellovibrionota</taxon>
        <taxon>Oligoflexia</taxon>
        <taxon>Silvanigrellales</taxon>
        <taxon>Spirobacillus</taxon>
    </lineage>
</organism>
<dbReference type="PANTHER" id="PTHR31756">
    <property type="entry name" value="PYRUVATE, PHOSPHATE DIKINASE REGULATORY PROTEIN 1, CHLOROPLASTIC"/>
    <property type="match status" value="1"/>
</dbReference>
<dbReference type="GO" id="GO:0016776">
    <property type="term" value="F:phosphotransferase activity, phosphate group as acceptor"/>
    <property type="evidence" value="ECO:0007669"/>
    <property type="project" value="UniProtKB-UniRule"/>
</dbReference>
<dbReference type="EMBL" id="QOVW01000066">
    <property type="protein sequence ID" value="RDB36137.1"/>
    <property type="molecule type" value="Genomic_DNA"/>
</dbReference>
<evidence type="ECO:0000256" key="5">
    <source>
        <dbReference type="HAMAP-Rule" id="MF_00921"/>
    </source>
</evidence>
<reference evidence="6" key="1">
    <citation type="submission" date="2018-04" db="EMBL/GenBank/DDBJ databases">
        <title>Draft genome sequence of the Candidatus Spirobacillus cienkowskii, a pathogen of freshwater Daphnia species, reconstructed from hemolymph metagenomic reads.</title>
        <authorList>
            <person name="Bresciani L."/>
            <person name="Lemos L.N."/>
            <person name="Wale N."/>
            <person name="Lin J.Y."/>
            <person name="Fernandes G.R."/>
            <person name="Duffy M.A."/>
            <person name="Rodrigues J.M."/>
        </authorList>
    </citation>
    <scope>NUCLEOTIDE SEQUENCE [LARGE SCALE GENOMIC DNA]</scope>
    <source>
        <strain evidence="6">Binning01</strain>
    </source>
</reference>
<dbReference type="GO" id="GO:0043531">
    <property type="term" value="F:ADP binding"/>
    <property type="evidence" value="ECO:0007669"/>
    <property type="project" value="UniProtKB-UniRule"/>
</dbReference>
<evidence type="ECO:0000256" key="2">
    <source>
        <dbReference type="ARBA" id="ARBA00022679"/>
    </source>
</evidence>
<dbReference type="NCBIfam" id="NF003742">
    <property type="entry name" value="PRK05339.1"/>
    <property type="match status" value="1"/>
</dbReference>
<dbReference type="GO" id="GO:0004674">
    <property type="term" value="F:protein serine/threonine kinase activity"/>
    <property type="evidence" value="ECO:0007669"/>
    <property type="project" value="UniProtKB-UniRule"/>
</dbReference>
<comment type="function">
    <text evidence="5">Bifunctional serine/threonine kinase and phosphorylase involved in the regulation of the pyruvate, phosphate dikinase (PPDK) by catalyzing its phosphorylation/dephosphorylation.</text>
</comment>
<name>A0A369KTG8_9BACT</name>
<dbReference type="Pfam" id="PF03618">
    <property type="entry name" value="Kinase-PPPase"/>
    <property type="match status" value="1"/>
</dbReference>
<dbReference type="EC" id="2.7.11.32" evidence="5"/>
<gene>
    <name evidence="6" type="ORF">DCC88_06545</name>
</gene>
<protein>
    <recommendedName>
        <fullName evidence="5">Putative pyruvate, phosphate dikinase regulatory protein</fullName>
        <shortName evidence="5">PPDK regulatory protein</shortName>
        <ecNumber evidence="5">2.7.11.32</ecNumber>
        <ecNumber evidence="5">2.7.4.27</ecNumber>
    </recommendedName>
</protein>
<comment type="catalytic activity">
    <reaction evidence="5">
        <text>N(tele)-phospho-L-histidyl/O-phospho-L-threonyl-[pyruvate, phosphate dikinase] + phosphate + H(+) = N(tele)-phospho-L-histidyl/L-threonyl-[pyruvate, phosphate dikinase] + diphosphate</text>
        <dbReference type="Rhea" id="RHEA:43696"/>
        <dbReference type="Rhea" id="RHEA-COMP:10650"/>
        <dbReference type="Rhea" id="RHEA-COMP:10651"/>
        <dbReference type="ChEBI" id="CHEBI:15378"/>
        <dbReference type="ChEBI" id="CHEBI:30013"/>
        <dbReference type="ChEBI" id="CHEBI:33019"/>
        <dbReference type="ChEBI" id="CHEBI:43474"/>
        <dbReference type="ChEBI" id="CHEBI:61977"/>
        <dbReference type="ChEBI" id="CHEBI:83586"/>
        <dbReference type="EC" id="2.7.4.27"/>
    </reaction>
</comment>
<dbReference type="PANTHER" id="PTHR31756:SF3">
    <property type="entry name" value="PYRUVATE, PHOSPHATE DIKINASE REGULATORY PROTEIN 1, CHLOROPLASTIC"/>
    <property type="match status" value="1"/>
</dbReference>
<dbReference type="InterPro" id="IPR026565">
    <property type="entry name" value="PPDK_reg"/>
</dbReference>
<keyword evidence="3 5" id="KW-0547">Nucleotide-binding</keyword>
<dbReference type="EC" id="2.7.4.27" evidence="5"/>
<comment type="caution">
    <text evidence="6">The sequence shown here is derived from an EMBL/GenBank/DDBJ whole genome shotgun (WGS) entry which is preliminary data.</text>
</comment>
<proteinExistence type="inferred from homology"/>
<comment type="similarity">
    <text evidence="5">Belongs to the pyruvate, phosphate/water dikinase regulatory protein family. PDRP subfamily.</text>
</comment>
<keyword evidence="2 5" id="KW-0808">Transferase</keyword>
<feature type="binding site" evidence="5">
    <location>
        <begin position="155"/>
        <end position="162"/>
    </location>
    <ligand>
        <name>ADP</name>
        <dbReference type="ChEBI" id="CHEBI:456216"/>
    </ligand>
</feature>
<dbReference type="GO" id="GO:0005524">
    <property type="term" value="F:ATP binding"/>
    <property type="evidence" value="ECO:0007669"/>
    <property type="project" value="InterPro"/>
</dbReference>
<accession>A0A369KTG8</accession>
<dbReference type="HAMAP" id="MF_00921">
    <property type="entry name" value="PDRP"/>
    <property type="match status" value="1"/>
</dbReference>
<evidence type="ECO:0000313" key="6">
    <source>
        <dbReference type="EMBL" id="RDB36137.1"/>
    </source>
</evidence>